<dbReference type="Pfam" id="PF14218">
    <property type="entry name" value="COP23"/>
    <property type="match status" value="1"/>
</dbReference>
<name>F4XR87_9CYAN</name>
<dbReference type="eggNOG" id="ENOG50338P1">
    <property type="taxonomic scope" value="Bacteria"/>
</dbReference>
<dbReference type="HOGENOM" id="CLU_808488_0_0_3"/>
<evidence type="ECO:0000313" key="2">
    <source>
        <dbReference type="Proteomes" id="UP000003959"/>
    </source>
</evidence>
<accession>F4XR87</accession>
<dbReference type="RefSeq" id="WP_008183552.1">
    <property type="nucleotide sequence ID" value="NZ_GL890882.1"/>
</dbReference>
<organism evidence="1 2">
    <name type="scientific">Moorena producens 3L</name>
    <dbReference type="NCBI Taxonomy" id="489825"/>
    <lineage>
        <taxon>Bacteria</taxon>
        <taxon>Bacillati</taxon>
        <taxon>Cyanobacteriota</taxon>
        <taxon>Cyanophyceae</taxon>
        <taxon>Coleofasciculales</taxon>
        <taxon>Coleofasciculaceae</taxon>
        <taxon>Moorena</taxon>
    </lineage>
</organism>
<gene>
    <name evidence="1" type="ORF">LYNGBM3L_60420</name>
</gene>
<reference evidence="2" key="1">
    <citation type="journal article" date="2011" name="Proc. Natl. Acad. Sci. U.S.A.">
        <title>Genomic insights into the physiology and ecology of the marine filamentous cyanobacterium Lyngbya majuscula.</title>
        <authorList>
            <person name="Jones A.C."/>
            <person name="Monroe E.A."/>
            <person name="Podell S."/>
            <person name="Hess W.R."/>
            <person name="Klages S."/>
            <person name="Esquenazi E."/>
            <person name="Niessen S."/>
            <person name="Hoover H."/>
            <person name="Rothmann M."/>
            <person name="Lasken R.S."/>
            <person name="Yates J.R.III."/>
            <person name="Reinhardt R."/>
            <person name="Kube M."/>
            <person name="Burkart M.D."/>
            <person name="Allen E.E."/>
            <person name="Dorrestein P.C."/>
            <person name="Gerwick W.H."/>
            <person name="Gerwick L."/>
        </authorList>
    </citation>
    <scope>NUCLEOTIDE SEQUENCE [LARGE SCALE GENOMIC DNA]</scope>
    <source>
        <strain evidence="2">3L</strain>
    </source>
</reference>
<dbReference type="Proteomes" id="UP000003959">
    <property type="component" value="Unassembled WGS sequence"/>
</dbReference>
<dbReference type="InterPro" id="IPR025478">
    <property type="entry name" value="COP23"/>
</dbReference>
<keyword evidence="2" id="KW-1185">Reference proteome</keyword>
<dbReference type="AlphaFoldDB" id="F4XR87"/>
<dbReference type="OrthoDB" id="461554at2"/>
<dbReference type="EMBL" id="GL890882">
    <property type="protein sequence ID" value="EGJ32888.1"/>
    <property type="molecule type" value="Genomic_DNA"/>
</dbReference>
<protein>
    <submittedName>
        <fullName evidence="1">Uncharacterized protein</fullName>
    </submittedName>
</protein>
<evidence type="ECO:0000313" key="1">
    <source>
        <dbReference type="EMBL" id="EGJ32888.1"/>
    </source>
</evidence>
<sequence>MKSNLFHRITTAAITGISLLGFGKTVWAIQELQSTEPVWGRISFTDTPTCHLTQEAICNEYHFKTISGYDIELEAIPVADSGVNLKLYVVDPNDRLLKSIDQEGVGEREKFKDDNTAETGSWIIFVSSVDNSQGYYRVVLKLTDSNGRVILPNYPSSEGVVVSHQRTIPEVKFECKFDYNQQEYATIAVGLRTGKRVPPIMIWRTREFGGWTAKRRCEYVTQKLNYRYAQNGYYLKGLGVTHGVIGSYDLVCLDYYRVSCNSTNQLFTLPFGRNVDDYTKQLESIITDLEGKSKVSPIENGRSRTTKWIPLAPIEDYLEEDSSNIPSRLKRPEPELPVCGEFC</sequence>
<proteinExistence type="predicted"/>